<gene>
    <name evidence="2" type="ORF">UFOVP1185_23</name>
    <name evidence="1" type="ORF">UFOVP461_17</name>
</gene>
<name>A0A6J5MGE4_9CAUD</name>
<evidence type="ECO:0000313" key="2">
    <source>
        <dbReference type="EMBL" id="CAB4189275.1"/>
    </source>
</evidence>
<proteinExistence type="predicted"/>
<sequence>MSKRQEERATRYEANNLELLVNKQVVAVMALDADGGKKLADAFAAEFLANGYRGFATMAAAKKAVR</sequence>
<dbReference type="EMBL" id="LR797133">
    <property type="protein sequence ID" value="CAB4189275.1"/>
    <property type="molecule type" value="Genomic_DNA"/>
</dbReference>
<reference evidence="1" key="1">
    <citation type="submission" date="2020-04" db="EMBL/GenBank/DDBJ databases">
        <authorList>
            <person name="Chiriac C."/>
            <person name="Salcher M."/>
            <person name="Ghai R."/>
            <person name="Kavagutti S V."/>
        </authorList>
    </citation>
    <scope>NUCLEOTIDE SEQUENCE</scope>
</reference>
<accession>A0A6J5MGE4</accession>
<organism evidence="1">
    <name type="scientific">uncultured Caudovirales phage</name>
    <dbReference type="NCBI Taxonomy" id="2100421"/>
    <lineage>
        <taxon>Viruses</taxon>
        <taxon>Duplodnaviria</taxon>
        <taxon>Heunggongvirae</taxon>
        <taxon>Uroviricota</taxon>
        <taxon>Caudoviricetes</taxon>
        <taxon>Peduoviridae</taxon>
        <taxon>Maltschvirus</taxon>
        <taxon>Maltschvirus maltsch</taxon>
    </lineage>
</organism>
<evidence type="ECO:0000313" key="1">
    <source>
        <dbReference type="EMBL" id="CAB4144160.1"/>
    </source>
</evidence>
<dbReference type="EMBL" id="LR796425">
    <property type="protein sequence ID" value="CAB4144160.1"/>
    <property type="molecule type" value="Genomic_DNA"/>
</dbReference>
<protein>
    <submittedName>
        <fullName evidence="1">Uncharacterized protein</fullName>
    </submittedName>
</protein>